<dbReference type="InterPro" id="IPR052245">
    <property type="entry name" value="Plant_Stress_Dev_TF"/>
</dbReference>
<dbReference type="InterPro" id="IPR017884">
    <property type="entry name" value="SANT_dom"/>
</dbReference>
<dbReference type="GO" id="GO:0006355">
    <property type="term" value="P:regulation of DNA-templated transcription"/>
    <property type="evidence" value="ECO:0007669"/>
    <property type="project" value="UniProtKB-ARBA"/>
</dbReference>
<feature type="domain" description="SANT" evidence="8">
    <location>
        <begin position="94"/>
        <end position="147"/>
    </location>
</feature>
<dbReference type="SUPFAM" id="SSF46689">
    <property type="entry name" value="Homeodomain-like"/>
    <property type="match status" value="1"/>
</dbReference>
<dbReference type="GO" id="GO:0005634">
    <property type="term" value="C:nucleus"/>
    <property type="evidence" value="ECO:0007669"/>
    <property type="project" value="UniProtKB-SubCell"/>
</dbReference>
<keyword evidence="3" id="KW-0238">DNA-binding</keyword>
<evidence type="ECO:0000256" key="6">
    <source>
        <dbReference type="SAM" id="MobiDB-lite"/>
    </source>
</evidence>
<dbReference type="FunFam" id="1.10.10.60:FF:000009">
    <property type="entry name" value="transcription factor MYB1R1"/>
    <property type="match status" value="1"/>
</dbReference>
<feature type="domain" description="Myb-like" evidence="7">
    <location>
        <begin position="91"/>
        <end position="143"/>
    </location>
</feature>
<dbReference type="InterPro" id="IPR006447">
    <property type="entry name" value="Myb_dom_plants"/>
</dbReference>
<evidence type="ECO:0000256" key="1">
    <source>
        <dbReference type="ARBA" id="ARBA00004123"/>
    </source>
</evidence>
<dbReference type="Gene3D" id="1.10.10.60">
    <property type="entry name" value="Homeodomain-like"/>
    <property type="match status" value="1"/>
</dbReference>
<reference evidence="10 11" key="1">
    <citation type="journal article" date="2022" name="Nat. Plants">
        <title>Genomes of leafy and leafless Platanthera orchids illuminate the evolution of mycoheterotrophy.</title>
        <authorList>
            <person name="Li M.H."/>
            <person name="Liu K.W."/>
            <person name="Li Z."/>
            <person name="Lu H.C."/>
            <person name="Ye Q.L."/>
            <person name="Zhang D."/>
            <person name="Wang J.Y."/>
            <person name="Li Y.F."/>
            <person name="Zhong Z.M."/>
            <person name="Liu X."/>
            <person name="Yu X."/>
            <person name="Liu D.K."/>
            <person name="Tu X.D."/>
            <person name="Liu B."/>
            <person name="Hao Y."/>
            <person name="Liao X.Y."/>
            <person name="Jiang Y.T."/>
            <person name="Sun W.H."/>
            <person name="Chen J."/>
            <person name="Chen Y.Q."/>
            <person name="Ai Y."/>
            <person name="Zhai J.W."/>
            <person name="Wu S.S."/>
            <person name="Zhou Z."/>
            <person name="Hsiao Y.Y."/>
            <person name="Wu W.L."/>
            <person name="Chen Y.Y."/>
            <person name="Lin Y.F."/>
            <person name="Hsu J.L."/>
            <person name="Li C.Y."/>
            <person name="Wang Z.W."/>
            <person name="Zhao X."/>
            <person name="Zhong W.Y."/>
            <person name="Ma X.K."/>
            <person name="Ma L."/>
            <person name="Huang J."/>
            <person name="Chen G.Z."/>
            <person name="Huang M.Z."/>
            <person name="Huang L."/>
            <person name="Peng D.H."/>
            <person name="Luo Y.B."/>
            <person name="Zou S.Q."/>
            <person name="Chen S.P."/>
            <person name="Lan S."/>
            <person name="Tsai W.C."/>
            <person name="Van de Peer Y."/>
            <person name="Liu Z.J."/>
        </authorList>
    </citation>
    <scope>NUCLEOTIDE SEQUENCE [LARGE SCALE GENOMIC DNA]</scope>
    <source>
        <strain evidence="10">Lor287</strain>
    </source>
</reference>
<dbReference type="CDD" id="cd00167">
    <property type="entry name" value="SANT"/>
    <property type="match status" value="1"/>
</dbReference>
<gene>
    <name evidence="10" type="ORF">KSP39_PZI008033</name>
</gene>
<sequence>MEGMAGAEKGLKLFGVMIVGGVRWARDEDEAALDSKGEERDRIMNKGMLKSKSMGNLVACAATLSGDHGAGDQGYLSDGGLPQSSRRREGHERKRGVPWTEEEHRTFLAGLEKLGKGDWRGISRNFVMTRTPTQVASHAQKYFLRQNNLNKKKRRSSLFDVVITNKNLETPPNSPLRKSEETVQEIVNLSLNNPSAGSSSFSLFQRAFPAAPSRSSSSPDLLNPSQMELISPALSLTPSVAAPEQPASAFLKLSVPFRTPQMLTNSSTISNGDLELSIAPPQSRNNLPTLSSGTISVI</sequence>
<keyword evidence="4" id="KW-0804">Transcription</keyword>
<protein>
    <submittedName>
        <fullName evidence="10">Uncharacterized protein</fullName>
    </submittedName>
</protein>
<evidence type="ECO:0000313" key="10">
    <source>
        <dbReference type="EMBL" id="KAK8944746.1"/>
    </source>
</evidence>
<feature type="region of interest" description="Disordered" evidence="6">
    <location>
        <begin position="71"/>
        <end position="98"/>
    </location>
</feature>
<keyword evidence="5" id="KW-0539">Nucleus</keyword>
<proteinExistence type="predicted"/>
<evidence type="ECO:0000313" key="11">
    <source>
        <dbReference type="Proteomes" id="UP001418222"/>
    </source>
</evidence>
<dbReference type="AlphaFoldDB" id="A0AAP0BPC4"/>
<dbReference type="PROSITE" id="PS51293">
    <property type="entry name" value="SANT"/>
    <property type="match status" value="1"/>
</dbReference>
<dbReference type="EMBL" id="JBBWWQ010000006">
    <property type="protein sequence ID" value="KAK8944746.1"/>
    <property type="molecule type" value="Genomic_DNA"/>
</dbReference>
<name>A0AAP0BPC4_9ASPA</name>
<dbReference type="GO" id="GO:0003677">
    <property type="term" value="F:DNA binding"/>
    <property type="evidence" value="ECO:0007669"/>
    <property type="project" value="UniProtKB-KW"/>
</dbReference>
<dbReference type="PANTHER" id="PTHR44191:SF61">
    <property type="entry name" value="OS08G0151000 PROTEIN"/>
    <property type="match status" value="1"/>
</dbReference>
<dbReference type="GO" id="GO:0009744">
    <property type="term" value="P:response to sucrose"/>
    <property type="evidence" value="ECO:0007669"/>
    <property type="project" value="UniProtKB-ARBA"/>
</dbReference>
<dbReference type="PANTHER" id="PTHR44191">
    <property type="entry name" value="TRANSCRIPTION FACTOR KUA1"/>
    <property type="match status" value="1"/>
</dbReference>
<evidence type="ECO:0000256" key="3">
    <source>
        <dbReference type="ARBA" id="ARBA00023125"/>
    </source>
</evidence>
<dbReference type="GO" id="GO:0009739">
    <property type="term" value="P:response to gibberellin"/>
    <property type="evidence" value="ECO:0007669"/>
    <property type="project" value="TreeGrafter"/>
</dbReference>
<comment type="subcellular location">
    <subcellularLocation>
        <location evidence="1">Nucleus</location>
    </subcellularLocation>
</comment>
<dbReference type="NCBIfam" id="TIGR01557">
    <property type="entry name" value="myb_SHAQKYF"/>
    <property type="match status" value="1"/>
</dbReference>
<dbReference type="InterPro" id="IPR001005">
    <property type="entry name" value="SANT/Myb"/>
</dbReference>
<keyword evidence="11" id="KW-1185">Reference proteome</keyword>
<organism evidence="10 11">
    <name type="scientific">Platanthera zijinensis</name>
    <dbReference type="NCBI Taxonomy" id="2320716"/>
    <lineage>
        <taxon>Eukaryota</taxon>
        <taxon>Viridiplantae</taxon>
        <taxon>Streptophyta</taxon>
        <taxon>Embryophyta</taxon>
        <taxon>Tracheophyta</taxon>
        <taxon>Spermatophyta</taxon>
        <taxon>Magnoliopsida</taxon>
        <taxon>Liliopsida</taxon>
        <taxon>Asparagales</taxon>
        <taxon>Orchidaceae</taxon>
        <taxon>Orchidoideae</taxon>
        <taxon>Orchideae</taxon>
        <taxon>Orchidinae</taxon>
        <taxon>Platanthera</taxon>
    </lineage>
</organism>
<comment type="caution">
    <text evidence="10">The sequence shown here is derived from an EMBL/GenBank/DDBJ whole genome shotgun (WGS) entry which is preliminary data.</text>
</comment>
<dbReference type="GO" id="GO:0009723">
    <property type="term" value="P:response to ethylene"/>
    <property type="evidence" value="ECO:0007669"/>
    <property type="project" value="TreeGrafter"/>
</dbReference>
<evidence type="ECO:0000256" key="4">
    <source>
        <dbReference type="ARBA" id="ARBA00023163"/>
    </source>
</evidence>
<dbReference type="PROSITE" id="PS51294">
    <property type="entry name" value="HTH_MYB"/>
    <property type="match status" value="1"/>
</dbReference>
<evidence type="ECO:0000259" key="7">
    <source>
        <dbReference type="PROSITE" id="PS50090"/>
    </source>
</evidence>
<accession>A0AAP0BPC4</accession>
<evidence type="ECO:0000259" key="8">
    <source>
        <dbReference type="PROSITE" id="PS51293"/>
    </source>
</evidence>
<evidence type="ECO:0000256" key="2">
    <source>
        <dbReference type="ARBA" id="ARBA00023015"/>
    </source>
</evidence>
<dbReference type="SMART" id="SM00717">
    <property type="entry name" value="SANT"/>
    <property type="match status" value="1"/>
</dbReference>
<evidence type="ECO:0000259" key="9">
    <source>
        <dbReference type="PROSITE" id="PS51294"/>
    </source>
</evidence>
<feature type="domain" description="HTH myb-type" evidence="9">
    <location>
        <begin position="91"/>
        <end position="147"/>
    </location>
</feature>
<dbReference type="InterPro" id="IPR017930">
    <property type="entry name" value="Myb_dom"/>
</dbReference>
<dbReference type="InterPro" id="IPR009057">
    <property type="entry name" value="Homeodomain-like_sf"/>
</dbReference>
<dbReference type="Pfam" id="PF00249">
    <property type="entry name" value="Myb_DNA-binding"/>
    <property type="match status" value="1"/>
</dbReference>
<keyword evidence="2" id="KW-0805">Transcription regulation</keyword>
<dbReference type="PROSITE" id="PS50090">
    <property type="entry name" value="MYB_LIKE"/>
    <property type="match status" value="1"/>
</dbReference>
<dbReference type="Proteomes" id="UP001418222">
    <property type="component" value="Unassembled WGS sequence"/>
</dbReference>
<evidence type="ECO:0000256" key="5">
    <source>
        <dbReference type="ARBA" id="ARBA00023242"/>
    </source>
</evidence>